<dbReference type="GO" id="GO:0042777">
    <property type="term" value="P:proton motive force-driven plasma membrane ATP synthesis"/>
    <property type="evidence" value="ECO:0007669"/>
    <property type="project" value="UniProtKB-UniRule"/>
</dbReference>
<gene>
    <name evidence="8" type="primary">atpE</name>
    <name evidence="9" type="ORF">DLD82_12315</name>
</gene>
<comment type="caution">
    <text evidence="9">The sequence shown here is derived from an EMBL/GenBank/DDBJ whole genome shotgun (WGS) entry which is preliminary data.</text>
</comment>
<dbReference type="RefSeq" id="WP_109941427.1">
    <property type="nucleotide sequence ID" value="NZ_CP176366.1"/>
</dbReference>
<dbReference type="InterPro" id="IPR002842">
    <property type="entry name" value="ATPase_V1_Esu"/>
</dbReference>
<dbReference type="OrthoDB" id="117354at2157"/>
<keyword evidence="3 8" id="KW-1003">Cell membrane</keyword>
<evidence type="ECO:0000256" key="3">
    <source>
        <dbReference type="ARBA" id="ARBA00022475"/>
    </source>
</evidence>
<sequence length="197" mass="21600">MAYEDLIKSIESAAGEKKLEVLRNAEREVEAVLREAETESSAIHAQYMEKAKRDLALESNRQKFLARQDVKRKISLVRQKLIDDAFSGSLHSLSAIRSDPVYSSLFAGFVREVTDALVGEDIVLHVDPRDSALCNEIITKTGLNCIIVKDLTTIGGLCGTSADGKIKADNTLESRLSKIRNQDTLEIISLILGGPDG</sequence>
<dbReference type="Gene3D" id="1.20.5.620">
    <property type="entry name" value="F1F0 ATP synthase subunit B, membrane domain"/>
    <property type="match status" value="1"/>
</dbReference>
<dbReference type="HAMAP" id="MF_00311">
    <property type="entry name" value="ATP_synth_E_arch"/>
    <property type="match status" value="1"/>
</dbReference>
<evidence type="ECO:0000313" key="9">
    <source>
        <dbReference type="EMBL" id="PWR72368.1"/>
    </source>
</evidence>
<dbReference type="Proteomes" id="UP000245934">
    <property type="component" value="Unassembled WGS sequence"/>
</dbReference>
<proteinExistence type="inferred from homology"/>
<evidence type="ECO:0000256" key="8">
    <source>
        <dbReference type="HAMAP-Rule" id="MF_00311"/>
    </source>
</evidence>
<reference evidence="9 10" key="1">
    <citation type="submission" date="2018-05" db="EMBL/GenBank/DDBJ databases">
        <title>Draft genome of Methanospirillum stamsii Pt1.</title>
        <authorList>
            <person name="Dueholm M.S."/>
            <person name="Nielsen P.H."/>
            <person name="Bakmann L.F."/>
            <person name="Otzen D.E."/>
        </authorList>
    </citation>
    <scope>NUCLEOTIDE SEQUENCE [LARGE SCALE GENOMIC DNA]</scope>
    <source>
        <strain evidence="9 10">Pt1</strain>
    </source>
</reference>
<keyword evidence="2 8" id="KW-0813">Transport</keyword>
<dbReference type="Gene3D" id="3.30.2320.30">
    <property type="entry name" value="ATP synthase, E subunit, C-terminal"/>
    <property type="match status" value="1"/>
</dbReference>
<evidence type="ECO:0000256" key="1">
    <source>
        <dbReference type="ARBA" id="ARBA00005901"/>
    </source>
</evidence>
<comment type="subcellular location">
    <subcellularLocation>
        <location evidence="8">Cell membrane</location>
        <topology evidence="8">Peripheral membrane protein</topology>
    </subcellularLocation>
</comment>
<dbReference type="Pfam" id="PF01991">
    <property type="entry name" value="vATP-synt_E"/>
    <property type="match status" value="1"/>
</dbReference>
<dbReference type="GO" id="GO:0005886">
    <property type="term" value="C:plasma membrane"/>
    <property type="evidence" value="ECO:0007669"/>
    <property type="project" value="UniProtKB-SubCell"/>
</dbReference>
<evidence type="ECO:0000256" key="6">
    <source>
        <dbReference type="ARBA" id="ARBA00023136"/>
    </source>
</evidence>
<dbReference type="GO" id="GO:0033178">
    <property type="term" value="C:proton-transporting two-sector ATPase complex, catalytic domain"/>
    <property type="evidence" value="ECO:0007669"/>
    <property type="project" value="InterPro"/>
</dbReference>
<evidence type="ECO:0000256" key="5">
    <source>
        <dbReference type="ARBA" id="ARBA00023065"/>
    </source>
</evidence>
<dbReference type="InterPro" id="IPR038495">
    <property type="entry name" value="ATPase_E_C"/>
</dbReference>
<evidence type="ECO:0000313" key="10">
    <source>
        <dbReference type="Proteomes" id="UP000245934"/>
    </source>
</evidence>
<dbReference type="GO" id="GO:0046961">
    <property type="term" value="F:proton-transporting ATPase activity, rotational mechanism"/>
    <property type="evidence" value="ECO:0007669"/>
    <property type="project" value="InterPro"/>
</dbReference>
<comment type="subunit">
    <text evidence="8">Has multiple subunits with at least A(3), B(3), C, D, E, F, H, I and proteolipid K(x).</text>
</comment>
<evidence type="ECO:0000256" key="7">
    <source>
        <dbReference type="ARBA" id="ARBA00023310"/>
    </source>
</evidence>
<keyword evidence="7 8" id="KW-0066">ATP synthesis</keyword>
<accession>A0A2V2N796</accession>
<dbReference type="GO" id="GO:0046933">
    <property type="term" value="F:proton-transporting ATP synthase activity, rotational mechanism"/>
    <property type="evidence" value="ECO:0007669"/>
    <property type="project" value="UniProtKB-UniRule"/>
</dbReference>
<comment type="similarity">
    <text evidence="1 8">Belongs to the V-ATPase E subunit family.</text>
</comment>
<dbReference type="GO" id="GO:0005524">
    <property type="term" value="F:ATP binding"/>
    <property type="evidence" value="ECO:0007669"/>
    <property type="project" value="UniProtKB-UniRule"/>
</dbReference>
<keyword evidence="4 8" id="KW-0375">Hydrogen ion transport</keyword>
<evidence type="ECO:0000256" key="2">
    <source>
        <dbReference type="ARBA" id="ARBA00022448"/>
    </source>
</evidence>
<keyword evidence="10" id="KW-1185">Reference proteome</keyword>
<evidence type="ECO:0000256" key="4">
    <source>
        <dbReference type="ARBA" id="ARBA00022781"/>
    </source>
</evidence>
<name>A0A2V2N796_9EURY</name>
<protein>
    <recommendedName>
        <fullName evidence="8">A-type ATP synthase subunit E</fullName>
    </recommendedName>
</protein>
<dbReference type="AlphaFoldDB" id="A0A2V2N796"/>
<dbReference type="EMBL" id="QGMZ01000027">
    <property type="protein sequence ID" value="PWR72368.1"/>
    <property type="molecule type" value="Genomic_DNA"/>
</dbReference>
<dbReference type="GeneID" id="97608284"/>
<keyword evidence="6 8" id="KW-0472">Membrane</keyword>
<dbReference type="SUPFAM" id="SSF160527">
    <property type="entry name" value="V-type ATPase subunit E-like"/>
    <property type="match status" value="1"/>
</dbReference>
<keyword evidence="5 8" id="KW-0406">Ion transport</keyword>
<organism evidence="9 10">
    <name type="scientific">Methanospirillum stamsii</name>
    <dbReference type="NCBI Taxonomy" id="1277351"/>
    <lineage>
        <taxon>Archaea</taxon>
        <taxon>Methanobacteriati</taxon>
        <taxon>Methanobacteriota</taxon>
        <taxon>Stenosarchaea group</taxon>
        <taxon>Methanomicrobia</taxon>
        <taxon>Methanomicrobiales</taxon>
        <taxon>Methanospirillaceae</taxon>
        <taxon>Methanospirillum</taxon>
    </lineage>
</organism>
<comment type="function">
    <text evidence="8">Component of the A-type ATP synthase that produces ATP from ADP in the presence of a proton gradient across the membrane.</text>
</comment>